<evidence type="ECO:0000256" key="1">
    <source>
        <dbReference type="ARBA" id="ARBA00005964"/>
    </source>
</evidence>
<dbReference type="PROSITE" id="PS00122">
    <property type="entry name" value="CARBOXYLESTERASE_B_1"/>
    <property type="match status" value="1"/>
</dbReference>
<keyword evidence="3 6" id="KW-0378">Hydrolase</keyword>
<evidence type="ECO:0000313" key="9">
    <source>
        <dbReference type="WBParaSite" id="SPAL_0001727300.1"/>
    </source>
</evidence>
<keyword evidence="4" id="KW-1015">Disulfide bond</keyword>
<feature type="signal peptide" evidence="6">
    <location>
        <begin position="1"/>
        <end position="17"/>
    </location>
</feature>
<evidence type="ECO:0000256" key="3">
    <source>
        <dbReference type="ARBA" id="ARBA00022801"/>
    </source>
</evidence>
<sequence length="670" mass="75839">MILILLPLISFFHLSFCNNRETETRETTPRPPEAIKVRGGDILGHNLTFPEGNVTEYLGIPFAQPPYGYHRFLPPTELEDTQWNGTRECVTIANSCMQLLINDTFEGYNYTNPRKNISEDCLQLNMWVPEHKNGTTVVFLFGDSFSYGSPSLDLNNGSVLALKSGSIIINLNYRLSIFGFAYLGEDSRVKGNMGLLDQQMGLKWINENIHLFGGSNKSITIYGSSAGATSVTAHLFSTNSSKLFNKAVVASGAVTNIWSTNTQEMALNFTMSVAKVLNCTNETRTDKEKTTIPIILKEMHKNESEVDEKTKILVCLQNKTTDEIIAVVYGVYNETIHGTKNETVDEVMYSIEEPQMYPFVPMDNDTVFFNGSLWQKKNESDLKKDADIVFGRVQDEATYLMPDMLKDLGCTFNSTLQTLRNRLETSGSKINETIKGKSNRCLLSEAGYYLSTIMVGGALGNIDDDFISKLMEIYDSTNTTLPRGKVAEMLSDFFIDCRLAEFAEYYYNANSSNNVYFYEYRKRSVINPWPKWMGAMHTWELEPIFGYPIRHPELYNKTKETEEVTEVRRKRQTTEATPNTIMKPNVTFEQLFSNISMNTVGDFSSSGNPGDIWLKYNDTVKKGLVISGNLSEIKYINPISSRCKNLTALIQEFEEKMKQKTQESETQTSV</sequence>
<dbReference type="ESTHER" id="strea-a0a0n5chf6">
    <property type="family name" value="Cholinesterase-like"/>
</dbReference>
<dbReference type="InterPro" id="IPR000997">
    <property type="entry name" value="Cholinesterase"/>
</dbReference>
<dbReference type="EC" id="3.1.1.-" evidence="6"/>
<dbReference type="WBParaSite" id="SPAL_0001727300.1">
    <property type="protein sequence ID" value="SPAL_0001727300.1"/>
    <property type="gene ID" value="SPAL_0001727300"/>
</dbReference>
<accession>A0A0N5CHF6</accession>
<keyword evidence="2" id="KW-0719">Serine esterase</keyword>
<dbReference type="AlphaFoldDB" id="A0A0N5CHF6"/>
<dbReference type="GO" id="GO:0019695">
    <property type="term" value="P:choline metabolic process"/>
    <property type="evidence" value="ECO:0007669"/>
    <property type="project" value="TreeGrafter"/>
</dbReference>
<evidence type="ECO:0000256" key="5">
    <source>
        <dbReference type="PIRSR" id="PIRSR600997-1"/>
    </source>
</evidence>
<dbReference type="STRING" id="174720.A0A0N5CHF6"/>
<dbReference type="InterPro" id="IPR019826">
    <property type="entry name" value="Carboxylesterase_B_AS"/>
</dbReference>
<dbReference type="GO" id="GO:0005615">
    <property type="term" value="C:extracellular space"/>
    <property type="evidence" value="ECO:0007669"/>
    <property type="project" value="TreeGrafter"/>
</dbReference>
<dbReference type="GO" id="GO:0003990">
    <property type="term" value="F:acetylcholinesterase activity"/>
    <property type="evidence" value="ECO:0007669"/>
    <property type="project" value="TreeGrafter"/>
</dbReference>
<dbReference type="GO" id="GO:0005886">
    <property type="term" value="C:plasma membrane"/>
    <property type="evidence" value="ECO:0007669"/>
    <property type="project" value="TreeGrafter"/>
</dbReference>
<evidence type="ECO:0000259" key="7">
    <source>
        <dbReference type="Pfam" id="PF00135"/>
    </source>
</evidence>
<comment type="similarity">
    <text evidence="1 6">Belongs to the type-B carboxylesterase/lipase family.</text>
</comment>
<name>A0A0N5CHF6_STREA</name>
<evidence type="ECO:0000256" key="2">
    <source>
        <dbReference type="ARBA" id="ARBA00022487"/>
    </source>
</evidence>
<organism evidence="8 9">
    <name type="scientific">Strongyloides papillosus</name>
    <name type="common">Intestinal threadworm</name>
    <dbReference type="NCBI Taxonomy" id="174720"/>
    <lineage>
        <taxon>Eukaryota</taxon>
        <taxon>Metazoa</taxon>
        <taxon>Ecdysozoa</taxon>
        <taxon>Nematoda</taxon>
        <taxon>Chromadorea</taxon>
        <taxon>Rhabditida</taxon>
        <taxon>Tylenchina</taxon>
        <taxon>Panagrolaimomorpha</taxon>
        <taxon>Strongyloidoidea</taxon>
        <taxon>Strongyloididae</taxon>
        <taxon>Strongyloides</taxon>
    </lineage>
</organism>
<feature type="active site" description="Charge relay system" evidence="5">
    <location>
        <position position="396"/>
    </location>
</feature>
<evidence type="ECO:0000256" key="4">
    <source>
        <dbReference type="ARBA" id="ARBA00023157"/>
    </source>
</evidence>
<evidence type="ECO:0000313" key="8">
    <source>
        <dbReference type="Proteomes" id="UP000046392"/>
    </source>
</evidence>
<reference evidence="9" key="1">
    <citation type="submission" date="2017-02" db="UniProtKB">
        <authorList>
            <consortium name="WormBaseParasite"/>
        </authorList>
    </citation>
    <scope>IDENTIFICATION</scope>
</reference>
<dbReference type="Gene3D" id="3.40.50.1820">
    <property type="entry name" value="alpha/beta hydrolase"/>
    <property type="match status" value="1"/>
</dbReference>
<dbReference type="InterPro" id="IPR002018">
    <property type="entry name" value="CarbesteraseB"/>
</dbReference>
<dbReference type="GO" id="GO:0006581">
    <property type="term" value="P:acetylcholine catabolic process"/>
    <property type="evidence" value="ECO:0007669"/>
    <property type="project" value="TreeGrafter"/>
</dbReference>
<dbReference type="PRINTS" id="PR00878">
    <property type="entry name" value="CHOLNESTRASE"/>
</dbReference>
<dbReference type="InterPro" id="IPR050654">
    <property type="entry name" value="AChE-related_enzymes"/>
</dbReference>
<dbReference type="PANTHER" id="PTHR43918">
    <property type="entry name" value="ACETYLCHOLINESTERASE"/>
    <property type="match status" value="1"/>
</dbReference>
<proteinExistence type="inferred from homology"/>
<feature type="domain" description="Carboxylesterase type B" evidence="7">
    <location>
        <begin position="34"/>
        <end position="561"/>
    </location>
</feature>
<dbReference type="InterPro" id="IPR029058">
    <property type="entry name" value="AB_hydrolase_fold"/>
</dbReference>
<dbReference type="Pfam" id="PF00135">
    <property type="entry name" value="COesterase"/>
    <property type="match status" value="1"/>
</dbReference>
<feature type="active site" description="Acyl-ester intermediate" evidence="5">
    <location>
        <position position="225"/>
    </location>
</feature>
<protein>
    <recommendedName>
        <fullName evidence="6">Carboxylic ester hydrolase</fullName>
        <ecNumber evidence="6">3.1.1.-</ecNumber>
    </recommendedName>
</protein>
<feature type="chain" id="PRO_5005733559" description="Carboxylic ester hydrolase" evidence="6">
    <location>
        <begin position="18"/>
        <end position="670"/>
    </location>
</feature>
<keyword evidence="8" id="KW-1185">Reference proteome</keyword>
<feature type="active site" description="Charge relay system" evidence="5">
    <location>
        <position position="537"/>
    </location>
</feature>
<dbReference type="Proteomes" id="UP000046392">
    <property type="component" value="Unplaced"/>
</dbReference>
<evidence type="ECO:0000256" key="6">
    <source>
        <dbReference type="RuleBase" id="RU361235"/>
    </source>
</evidence>
<dbReference type="SUPFAM" id="SSF53474">
    <property type="entry name" value="alpha/beta-Hydrolases"/>
    <property type="match status" value="1"/>
</dbReference>
<keyword evidence="6" id="KW-0732">Signal</keyword>
<dbReference type="PANTHER" id="PTHR43918:SF15">
    <property type="entry name" value="CARBOXYLIC ESTER HYDROLASE"/>
    <property type="match status" value="1"/>
</dbReference>